<dbReference type="GO" id="GO:0006508">
    <property type="term" value="P:proteolysis"/>
    <property type="evidence" value="ECO:0007669"/>
    <property type="project" value="UniProtKB-KW"/>
</dbReference>
<evidence type="ECO:0000256" key="4">
    <source>
        <dbReference type="ARBA" id="ARBA00022801"/>
    </source>
</evidence>
<gene>
    <name evidence="10" type="ORF">MGL_0815</name>
</gene>
<organism evidence="10 11">
    <name type="scientific">Malassezia globosa (strain ATCC MYA-4612 / CBS 7966)</name>
    <name type="common">Dandruff-associated fungus</name>
    <dbReference type="NCBI Taxonomy" id="425265"/>
    <lineage>
        <taxon>Eukaryota</taxon>
        <taxon>Fungi</taxon>
        <taxon>Dikarya</taxon>
        <taxon>Basidiomycota</taxon>
        <taxon>Ustilaginomycotina</taxon>
        <taxon>Malasseziomycetes</taxon>
        <taxon>Malasseziales</taxon>
        <taxon>Malasseziaceae</taxon>
        <taxon>Malassezia</taxon>
    </lineage>
</organism>
<dbReference type="InterPro" id="IPR018202">
    <property type="entry name" value="Ser_caboxypep_ser_AS"/>
</dbReference>
<evidence type="ECO:0000256" key="8">
    <source>
        <dbReference type="RuleBase" id="RU361156"/>
    </source>
</evidence>
<dbReference type="EC" id="3.4.16.-" evidence="8"/>
<dbReference type="InterPro" id="IPR029058">
    <property type="entry name" value="AB_hydrolase_fold"/>
</dbReference>
<dbReference type="PRINTS" id="PR00724">
    <property type="entry name" value="CRBOXYPTASEC"/>
</dbReference>
<dbReference type="AlphaFoldDB" id="A8PV12"/>
<comment type="similarity">
    <text evidence="1 8">Belongs to the peptidase S10 family.</text>
</comment>
<keyword evidence="11" id="KW-1185">Reference proteome</keyword>
<evidence type="ECO:0000256" key="7">
    <source>
        <dbReference type="ARBA" id="ARBA00048461"/>
    </source>
</evidence>
<proteinExistence type="inferred from homology"/>
<dbReference type="PANTHER" id="PTHR11802">
    <property type="entry name" value="SERINE PROTEASE FAMILY S10 SERINE CARBOXYPEPTIDASE"/>
    <property type="match status" value="1"/>
</dbReference>
<accession>A8PV12</accession>
<sequence>MQFRGHLLILISTIFLQIVACVSNSTTSPTSSNRVNGASSSLPSVKSSASSSAFQPLSSSNSTTNSAVPITSSAENSSDSKSSAYNVSALRELLGSNETEEFEIPTRLPNISVEIPPSWGGYQPVSQRPNETRQIYFWMFPATEKVGHDDLIIFFNGGPGCSSLSGVLGEQGPVKLNNVTGKAELNKYSWTNLTNMLWVDQPVGTGFSHGEAKNQSMIEIAKEFNGFLISLYRTFPKLHGKRLWLAGESYAGKFIPFIADQIYKESDQNKKAGINLQGINLSDAFFMNDLVGKELPAMQFARQHYKEMNITEKDMKTLEKKAKKIGINKYIDTHLNYPPKGPLPIPKRFNKSDSVYSAFKQMAKKANPCFSPFYVISSAPCPLNPMGQNITTEKTYKNNYFNLNPSVKPLIHADNVTYVQCSQAKGFKTMQKSKTEFPLHTVLPSVIEKSNRTIILHGMLDYIMLPNGSALAIQNMTWGGKQGFQRPPTQKVMVDNEETGTYQSERKLTFITVDGASHMVAAYKPKPSYKIIQYMLGQISEDQLLKS</sequence>
<keyword evidence="5" id="KW-0325">Glycoprotein</keyword>
<dbReference type="VEuPathDB" id="FungiDB:MGL_0815"/>
<dbReference type="PANTHER" id="PTHR11802:SF479">
    <property type="entry name" value="CARBOXYPEPTIDASE"/>
    <property type="match status" value="1"/>
</dbReference>
<evidence type="ECO:0000313" key="10">
    <source>
        <dbReference type="EMBL" id="EDP45008.1"/>
    </source>
</evidence>
<dbReference type="PROSITE" id="PS00131">
    <property type="entry name" value="CARBOXYPEPT_SER_SER"/>
    <property type="match status" value="1"/>
</dbReference>
<dbReference type="EMBL" id="AAYY01000002">
    <property type="protein sequence ID" value="EDP45008.1"/>
    <property type="molecule type" value="Genomic_DNA"/>
</dbReference>
<comment type="catalytic activity">
    <reaction evidence="7">
        <text>a monoacylglycerol + H2O = glycerol + a fatty acid + H(+)</text>
        <dbReference type="Rhea" id="RHEA:15245"/>
        <dbReference type="ChEBI" id="CHEBI:15377"/>
        <dbReference type="ChEBI" id="CHEBI:15378"/>
        <dbReference type="ChEBI" id="CHEBI:17408"/>
        <dbReference type="ChEBI" id="CHEBI:17754"/>
        <dbReference type="ChEBI" id="CHEBI:28868"/>
    </reaction>
</comment>
<dbReference type="Gene3D" id="3.40.50.1820">
    <property type="entry name" value="alpha/beta hydrolase"/>
    <property type="match status" value="1"/>
</dbReference>
<keyword evidence="2 8" id="KW-0121">Carboxypeptidase</keyword>
<evidence type="ECO:0000256" key="2">
    <source>
        <dbReference type="ARBA" id="ARBA00022645"/>
    </source>
</evidence>
<keyword evidence="4 8" id="KW-0378">Hydrolase</keyword>
<dbReference type="InterPro" id="IPR001563">
    <property type="entry name" value="Peptidase_S10"/>
</dbReference>
<evidence type="ECO:0000256" key="3">
    <source>
        <dbReference type="ARBA" id="ARBA00022670"/>
    </source>
</evidence>
<comment type="caution">
    <text evidence="10">The sequence shown here is derived from an EMBL/GenBank/DDBJ whole genome shotgun (WGS) entry which is preliminary data.</text>
</comment>
<feature type="signal peptide" evidence="8">
    <location>
        <begin position="1"/>
        <end position="21"/>
    </location>
</feature>
<keyword evidence="8" id="KW-0732">Signal</keyword>
<feature type="compositionally biased region" description="Low complexity" evidence="9">
    <location>
        <begin position="53"/>
        <end position="62"/>
    </location>
</feature>
<comment type="catalytic activity">
    <reaction evidence="6">
        <text>a diacylglycerol + H2O = a monoacylglycerol + a fatty acid + H(+)</text>
        <dbReference type="Rhea" id="RHEA:32731"/>
        <dbReference type="ChEBI" id="CHEBI:15377"/>
        <dbReference type="ChEBI" id="CHEBI:15378"/>
        <dbReference type="ChEBI" id="CHEBI:17408"/>
        <dbReference type="ChEBI" id="CHEBI:18035"/>
        <dbReference type="ChEBI" id="CHEBI:28868"/>
    </reaction>
</comment>
<name>A8PV12_MALGO</name>
<keyword evidence="3 8" id="KW-0645">Protease</keyword>
<feature type="compositionally biased region" description="Low complexity" evidence="9">
    <location>
        <begin position="72"/>
        <end position="81"/>
    </location>
</feature>
<reference evidence="10 11" key="1">
    <citation type="journal article" date="2007" name="Proc. Natl. Acad. Sci. U.S.A.">
        <title>Dandruff-associated Malassezia genomes reveal convergent and divergent virulence traits shared with plant and human fungal pathogens.</title>
        <authorList>
            <person name="Xu J."/>
            <person name="Saunders C.W."/>
            <person name="Hu P."/>
            <person name="Grant R.A."/>
            <person name="Boekhout T."/>
            <person name="Kuramae E.E."/>
            <person name="Kronstad J.W."/>
            <person name="Deangelis Y.M."/>
            <person name="Reeder N.L."/>
            <person name="Johnstone K.R."/>
            <person name="Leland M."/>
            <person name="Fieno A.M."/>
            <person name="Begley W.M."/>
            <person name="Sun Y."/>
            <person name="Lacey M.P."/>
            <person name="Chaudhary T."/>
            <person name="Keough T."/>
            <person name="Chu L."/>
            <person name="Sears R."/>
            <person name="Yuan B."/>
            <person name="Dawson T.L.Jr."/>
        </authorList>
    </citation>
    <scope>NUCLEOTIDE SEQUENCE [LARGE SCALE GENOMIC DNA]</scope>
    <source>
        <strain evidence="11">ATCC MYA-4612 / CBS 7966</strain>
    </source>
</reference>
<feature type="chain" id="PRO_5006521991" description="Carboxypeptidase" evidence="8">
    <location>
        <begin position="22"/>
        <end position="547"/>
    </location>
</feature>
<dbReference type="GO" id="GO:0047372">
    <property type="term" value="F:monoacylglycerol lipase activity"/>
    <property type="evidence" value="ECO:0007669"/>
    <property type="project" value="RHEA"/>
</dbReference>
<dbReference type="GO" id="GO:0004185">
    <property type="term" value="F:serine-type carboxypeptidase activity"/>
    <property type="evidence" value="ECO:0007669"/>
    <property type="project" value="UniProtKB-UniRule"/>
</dbReference>
<evidence type="ECO:0000256" key="1">
    <source>
        <dbReference type="ARBA" id="ARBA00009431"/>
    </source>
</evidence>
<dbReference type="Pfam" id="PF00450">
    <property type="entry name" value="Peptidase_S10"/>
    <property type="match status" value="1"/>
</dbReference>
<evidence type="ECO:0000256" key="5">
    <source>
        <dbReference type="ARBA" id="ARBA00023180"/>
    </source>
</evidence>
<dbReference type="OrthoDB" id="443318at2759"/>
<dbReference type="GO" id="GO:0120516">
    <property type="term" value="F:diacylglycerol lipase activity"/>
    <property type="evidence" value="ECO:0007669"/>
    <property type="project" value="RHEA"/>
</dbReference>
<dbReference type="RefSeq" id="XP_001732222.1">
    <property type="nucleotide sequence ID" value="XM_001732170.1"/>
</dbReference>
<protein>
    <recommendedName>
        <fullName evidence="8">Carboxypeptidase</fullName>
        <ecNumber evidence="8">3.4.16.-</ecNumber>
    </recommendedName>
</protein>
<evidence type="ECO:0000256" key="9">
    <source>
        <dbReference type="SAM" id="MobiDB-lite"/>
    </source>
</evidence>
<evidence type="ECO:0000313" key="11">
    <source>
        <dbReference type="Proteomes" id="UP000008837"/>
    </source>
</evidence>
<dbReference type="Proteomes" id="UP000008837">
    <property type="component" value="Unassembled WGS sequence"/>
</dbReference>
<dbReference type="GeneID" id="5856528"/>
<dbReference type="OMA" id="PYHYGLA"/>
<dbReference type="SUPFAM" id="SSF53474">
    <property type="entry name" value="alpha/beta-Hydrolases"/>
    <property type="match status" value="1"/>
</dbReference>
<evidence type="ECO:0000256" key="6">
    <source>
        <dbReference type="ARBA" id="ARBA00047591"/>
    </source>
</evidence>
<dbReference type="KEGG" id="mgl:MGL_0815"/>
<feature type="region of interest" description="Disordered" evidence="9">
    <location>
        <begin position="53"/>
        <end position="81"/>
    </location>
</feature>
<dbReference type="InParanoid" id="A8PV12"/>